<dbReference type="OMA" id="PLKFEWF"/>
<dbReference type="InterPro" id="IPR036427">
    <property type="entry name" value="Bromodomain-like_sf"/>
</dbReference>
<comment type="subcellular location">
    <subcellularLocation>
        <location evidence="1">Nucleus</location>
    </subcellularLocation>
</comment>
<sequence>MTPTVLMEFGQQRPIKRGYEEMAFRGVAAAAPRGYSETVGESEGAAGSPVCVDSEVSAAPKRKCISLNSDGFDVKREIFVPSKMSSSERRYLRKRFRAELDSVRDLLKKPAFAAPAPVSRAPALSSSAAPRAKKLHRGTNVIRGAKGRFLPTKPRPEPSVELSEAAVFKQCEAILKKLMTQKYSHIFNIPVDVVKLQIPDYFDIIKTPMDLGTVQKKLESGSYTSPSDFAADVRLTFNNAMTYNPRGHAVHDMAIQLNKMFENRWRTVEKKLASAAIEKHVDVDKADSKRRKTPPVDRSDVSVEGLRQTEPVKPKMTAAEREAFGNSLAEIADDLPAHIVELLQQCMDSNTDTAGDGEIEIDIQAVSDDLLFELKKQVDKYLQEREQNQQVKSEPSENEAVNVSGLSHSSTNPCKGGEPIEEDVDICGNASPIMLDKDAQLRSNKCVSPSSSSSESESSSSDSDSGSDSESESEKVGSPAKLAKGPKKPDQLVEQEKSDVISPADVNCPADIVGLREEDSESKPAPEGENSKPDTQVSPDRLLRAAVLRSRYADVIVKARGILSQGGDKQEELEKLQKEEKARLLAEGNAAMEARRAEAEAEAKRKRDFEREKARQALQEMERTVEINDNLHLKDLEMLGTATAEHIVSSVDETSPEHSQDCMPGFLPGSVNPLEQLGLFMKADEEEDDEEPSSVPSVKEAEEGEIN</sequence>
<evidence type="ECO:0000256" key="7">
    <source>
        <dbReference type="PROSITE-ProRule" id="PRU00035"/>
    </source>
</evidence>
<keyword evidence="13" id="KW-1185">Reference proteome</keyword>
<feature type="domain" description="NET" evidence="11">
    <location>
        <begin position="306"/>
        <end position="389"/>
    </location>
</feature>
<evidence type="ECO:0000256" key="3">
    <source>
        <dbReference type="ARBA" id="ARBA00023054"/>
    </source>
</evidence>
<dbReference type="PROSITE" id="PS50014">
    <property type="entry name" value="BROMODOMAIN_2"/>
    <property type="match status" value="1"/>
</dbReference>
<feature type="region of interest" description="Disordered" evidence="9">
    <location>
        <begin position="681"/>
        <end position="707"/>
    </location>
</feature>
<dbReference type="InterPro" id="IPR027353">
    <property type="entry name" value="NET_dom"/>
</dbReference>
<dbReference type="AlphaFoldDB" id="A0A4U6WBW1"/>
<feature type="compositionally biased region" description="Basic and acidic residues" evidence="9">
    <location>
        <begin position="487"/>
        <end position="499"/>
    </location>
</feature>
<dbReference type="EMBL" id="CM016552">
    <property type="protein sequence ID" value="TKW40131.1"/>
    <property type="molecule type" value="Genomic_DNA"/>
</dbReference>
<organism evidence="12 13">
    <name type="scientific">Setaria viridis</name>
    <name type="common">Green bristlegrass</name>
    <name type="synonym">Setaria italica subsp. viridis</name>
    <dbReference type="NCBI Taxonomy" id="4556"/>
    <lineage>
        <taxon>Eukaryota</taxon>
        <taxon>Viridiplantae</taxon>
        <taxon>Streptophyta</taxon>
        <taxon>Embryophyta</taxon>
        <taxon>Tracheophyta</taxon>
        <taxon>Spermatophyta</taxon>
        <taxon>Magnoliopsida</taxon>
        <taxon>Liliopsida</taxon>
        <taxon>Poales</taxon>
        <taxon>Poaceae</taxon>
        <taxon>PACMAD clade</taxon>
        <taxon>Panicoideae</taxon>
        <taxon>Panicodae</taxon>
        <taxon>Paniceae</taxon>
        <taxon>Cenchrinae</taxon>
        <taxon>Setaria</taxon>
    </lineage>
</organism>
<dbReference type="InterPro" id="IPR037377">
    <property type="entry name" value="GTE_bromo"/>
</dbReference>
<evidence type="ECO:0000259" key="10">
    <source>
        <dbReference type="PROSITE" id="PS50014"/>
    </source>
</evidence>
<accession>A0A4U6WBW1</accession>
<dbReference type="InterPro" id="IPR052442">
    <property type="entry name" value="Env_Response_Regulator"/>
</dbReference>
<reference evidence="12" key="1">
    <citation type="submission" date="2019-03" db="EMBL/GenBank/DDBJ databases">
        <title>WGS assembly of Setaria viridis.</title>
        <authorList>
            <person name="Huang P."/>
            <person name="Jenkins J."/>
            <person name="Grimwood J."/>
            <person name="Barry K."/>
            <person name="Healey A."/>
            <person name="Mamidi S."/>
            <person name="Sreedasyam A."/>
            <person name="Shu S."/>
            <person name="Feldman M."/>
            <person name="Wu J."/>
            <person name="Yu Y."/>
            <person name="Chen C."/>
            <person name="Johnson J."/>
            <person name="Rokhsar D."/>
            <person name="Baxter I."/>
            <person name="Schmutz J."/>
            <person name="Brutnell T."/>
            <person name="Kellogg E."/>
        </authorList>
    </citation>
    <scope>NUCLEOTIDE SEQUENCE [LARGE SCALE GENOMIC DNA]</scope>
</reference>
<feature type="compositionally biased region" description="Polar residues" evidence="9">
    <location>
        <begin position="388"/>
        <end position="413"/>
    </location>
</feature>
<dbReference type="CDD" id="cd05506">
    <property type="entry name" value="Bromo_plant1"/>
    <property type="match status" value="1"/>
</dbReference>
<feature type="compositionally biased region" description="Basic and acidic residues" evidence="9">
    <location>
        <begin position="514"/>
        <end position="532"/>
    </location>
</feature>
<evidence type="ECO:0000256" key="6">
    <source>
        <dbReference type="ARBA" id="ARBA00023242"/>
    </source>
</evidence>
<feature type="compositionally biased region" description="Low complexity" evidence="9">
    <location>
        <begin position="448"/>
        <end position="464"/>
    </location>
</feature>
<evidence type="ECO:0000259" key="11">
    <source>
        <dbReference type="PROSITE" id="PS51525"/>
    </source>
</evidence>
<dbReference type="Proteomes" id="UP000298652">
    <property type="component" value="Chromosome 1"/>
</dbReference>
<dbReference type="Pfam" id="PF00439">
    <property type="entry name" value="Bromodomain"/>
    <property type="match status" value="1"/>
</dbReference>
<feature type="region of interest" description="Disordered" evidence="9">
    <location>
        <begin position="385"/>
        <end position="417"/>
    </location>
</feature>
<feature type="region of interest" description="Disordered" evidence="9">
    <location>
        <begin position="651"/>
        <end position="670"/>
    </location>
</feature>
<keyword evidence="6" id="KW-0539">Nucleus</keyword>
<proteinExistence type="predicted"/>
<evidence type="ECO:0008006" key="14">
    <source>
        <dbReference type="Google" id="ProtNLM"/>
    </source>
</evidence>
<dbReference type="Pfam" id="PF17035">
    <property type="entry name" value="BET"/>
    <property type="match status" value="1"/>
</dbReference>
<dbReference type="SMART" id="SM00297">
    <property type="entry name" value="BROMO"/>
    <property type="match status" value="1"/>
</dbReference>
<feature type="region of interest" description="Disordered" evidence="9">
    <location>
        <begin position="438"/>
        <end position="540"/>
    </location>
</feature>
<gene>
    <name evidence="12" type="ORF">SEVIR_1G226100v2</name>
</gene>
<keyword evidence="5" id="KW-0804">Transcription</keyword>
<feature type="domain" description="Bromo" evidence="10">
    <location>
        <begin position="179"/>
        <end position="251"/>
    </location>
</feature>
<dbReference type="InterPro" id="IPR001487">
    <property type="entry name" value="Bromodomain"/>
</dbReference>
<feature type="coiled-coil region" evidence="8">
    <location>
        <begin position="582"/>
        <end position="631"/>
    </location>
</feature>
<evidence type="ECO:0000313" key="12">
    <source>
        <dbReference type="EMBL" id="TKW40131.1"/>
    </source>
</evidence>
<dbReference type="PRINTS" id="PR00503">
    <property type="entry name" value="BROMODOMAIN"/>
</dbReference>
<feature type="region of interest" description="Disordered" evidence="9">
    <location>
        <begin position="284"/>
        <end position="303"/>
    </location>
</feature>
<dbReference type="PANTHER" id="PTHR46136:SF1">
    <property type="entry name" value="TRANSCRIPTION FACTOR GTE11-RELATED"/>
    <property type="match status" value="1"/>
</dbReference>
<dbReference type="Gramene" id="TKW40131">
    <property type="protein sequence ID" value="TKW40131"/>
    <property type="gene ID" value="SEVIR_1G226100v2"/>
</dbReference>
<evidence type="ECO:0000256" key="1">
    <source>
        <dbReference type="ARBA" id="ARBA00004123"/>
    </source>
</evidence>
<evidence type="ECO:0000313" key="13">
    <source>
        <dbReference type="Proteomes" id="UP000298652"/>
    </source>
</evidence>
<name>A0A4U6WBW1_SETVI</name>
<dbReference type="Gene3D" id="1.20.920.10">
    <property type="entry name" value="Bromodomain-like"/>
    <property type="match status" value="1"/>
</dbReference>
<evidence type="ECO:0000256" key="2">
    <source>
        <dbReference type="ARBA" id="ARBA00023015"/>
    </source>
</evidence>
<dbReference type="PROSITE" id="PS51525">
    <property type="entry name" value="NET"/>
    <property type="match status" value="1"/>
</dbReference>
<keyword evidence="4 7" id="KW-0103">Bromodomain</keyword>
<dbReference type="Gene3D" id="1.20.1270.220">
    <property type="match status" value="1"/>
</dbReference>
<keyword evidence="2" id="KW-0805">Transcription regulation</keyword>
<evidence type="ECO:0000256" key="4">
    <source>
        <dbReference type="ARBA" id="ARBA00023117"/>
    </source>
</evidence>
<dbReference type="GO" id="GO:0005634">
    <property type="term" value="C:nucleus"/>
    <property type="evidence" value="ECO:0007669"/>
    <property type="project" value="UniProtKB-SubCell"/>
</dbReference>
<evidence type="ECO:0000256" key="9">
    <source>
        <dbReference type="SAM" id="MobiDB-lite"/>
    </source>
</evidence>
<keyword evidence="3 8" id="KW-0175">Coiled coil</keyword>
<evidence type="ECO:0000256" key="8">
    <source>
        <dbReference type="SAM" id="Coils"/>
    </source>
</evidence>
<dbReference type="PANTHER" id="PTHR46136">
    <property type="entry name" value="TRANSCRIPTION FACTOR GTE8"/>
    <property type="match status" value="1"/>
</dbReference>
<dbReference type="SUPFAM" id="SSF47370">
    <property type="entry name" value="Bromodomain"/>
    <property type="match status" value="1"/>
</dbReference>
<protein>
    <recommendedName>
        <fullName evidence="14">Bromo domain-containing protein</fullName>
    </recommendedName>
</protein>
<dbReference type="InterPro" id="IPR038336">
    <property type="entry name" value="NET_sf"/>
</dbReference>
<evidence type="ECO:0000256" key="5">
    <source>
        <dbReference type="ARBA" id="ARBA00023163"/>
    </source>
</evidence>